<dbReference type="Gene3D" id="3.75.10.10">
    <property type="entry name" value="L-arginine/glycine Amidinotransferase, Chain A"/>
    <property type="match status" value="1"/>
</dbReference>
<evidence type="ECO:0000313" key="3">
    <source>
        <dbReference type="EMBL" id="RUQ89222.1"/>
    </source>
</evidence>
<dbReference type="EMBL" id="RZGR01000008">
    <property type="protein sequence ID" value="RUQ89222.1"/>
    <property type="molecule type" value="Genomic_DNA"/>
</dbReference>
<dbReference type="Proteomes" id="UP000288012">
    <property type="component" value="Unassembled WGS sequence"/>
</dbReference>
<dbReference type="SUPFAM" id="SSF55909">
    <property type="entry name" value="Pentein"/>
    <property type="match status" value="1"/>
</dbReference>
<evidence type="ECO:0000256" key="2">
    <source>
        <dbReference type="HAMAP-Rule" id="MF_01841"/>
    </source>
</evidence>
<accession>A0A3S1CLW4</accession>
<dbReference type="PANTHER" id="PTHR31377">
    <property type="entry name" value="AGMATINE DEIMINASE-RELATED"/>
    <property type="match status" value="1"/>
</dbReference>
<evidence type="ECO:0000313" key="4">
    <source>
        <dbReference type="Proteomes" id="UP000288012"/>
    </source>
</evidence>
<comment type="caution">
    <text evidence="3">The sequence shown here is derived from an EMBL/GenBank/DDBJ whole genome shotgun (WGS) entry which is preliminary data.</text>
</comment>
<organism evidence="3 4">
    <name type="scientific">Legionella septentrionalis</name>
    <dbReference type="NCBI Taxonomy" id="2498109"/>
    <lineage>
        <taxon>Bacteria</taxon>
        <taxon>Pseudomonadati</taxon>
        <taxon>Pseudomonadota</taxon>
        <taxon>Gammaproteobacteria</taxon>
        <taxon>Legionellales</taxon>
        <taxon>Legionellaceae</taxon>
        <taxon>Legionella</taxon>
    </lineage>
</organism>
<keyword evidence="4" id="KW-1185">Reference proteome</keyword>
<proteinExistence type="inferred from homology"/>
<dbReference type="InterPro" id="IPR017754">
    <property type="entry name" value="Agmatine_deiminase"/>
</dbReference>
<keyword evidence="1 2" id="KW-0378">Hydrolase</keyword>
<protein>
    <recommendedName>
        <fullName evidence="2">Putative agmatine deiminase</fullName>
        <ecNumber evidence="2">3.5.3.12</ecNumber>
    </recommendedName>
    <alternativeName>
        <fullName evidence="2">Agmatine iminohydrolase</fullName>
    </alternativeName>
</protein>
<gene>
    <name evidence="2" type="primary">aguA</name>
    <name evidence="3" type="ORF">EKM59_03850</name>
</gene>
<dbReference type="GO" id="GO:0047632">
    <property type="term" value="F:agmatine deiminase activity"/>
    <property type="evidence" value="ECO:0007669"/>
    <property type="project" value="UniProtKB-UniRule"/>
</dbReference>
<dbReference type="GO" id="GO:0009446">
    <property type="term" value="P:putrescine biosynthetic process"/>
    <property type="evidence" value="ECO:0007669"/>
    <property type="project" value="InterPro"/>
</dbReference>
<dbReference type="EC" id="3.5.3.12" evidence="2"/>
<reference evidence="3 4" key="1">
    <citation type="submission" date="2018-12" db="EMBL/GenBank/DDBJ databases">
        <title>Legionella sp,whole genome shotgun sequence.</title>
        <authorList>
            <person name="Wu H."/>
        </authorList>
    </citation>
    <scope>NUCLEOTIDE SEQUENCE [LARGE SCALE GENOMIC DNA]</scope>
    <source>
        <strain evidence="4">km714</strain>
    </source>
</reference>
<dbReference type="GO" id="GO:0004668">
    <property type="term" value="F:protein-arginine deiminase activity"/>
    <property type="evidence" value="ECO:0007669"/>
    <property type="project" value="InterPro"/>
</dbReference>
<dbReference type="RefSeq" id="WP_126952988.1">
    <property type="nucleotide sequence ID" value="NZ_RZGR01000008.1"/>
</dbReference>
<dbReference type="Pfam" id="PF04371">
    <property type="entry name" value="PAD_porph"/>
    <property type="match status" value="1"/>
</dbReference>
<name>A0A3S1CLW4_9GAMM</name>
<comment type="similarity">
    <text evidence="2">Belongs to the agmatine deiminase family.</text>
</comment>
<dbReference type="OrthoDB" id="9808013at2"/>
<comment type="catalytic activity">
    <reaction evidence="2">
        <text>agmatine + H2O = N-carbamoylputrescine + NH4(+)</text>
        <dbReference type="Rhea" id="RHEA:18037"/>
        <dbReference type="ChEBI" id="CHEBI:15377"/>
        <dbReference type="ChEBI" id="CHEBI:28938"/>
        <dbReference type="ChEBI" id="CHEBI:58145"/>
        <dbReference type="ChEBI" id="CHEBI:58318"/>
        <dbReference type="EC" id="3.5.3.12"/>
    </reaction>
</comment>
<sequence>MTPRQAGFFMPPEWYPHEACWMAWPCHQETWANIGMEAARMAYAKVAKAIAQFEPVNMLVNPTDMDSARRLCGHESIRLLALPINDSWTRDTGPTFLLNAQGELAGIDWIHNAWGGNYSEYELDNKIAEHVIHQVQARYFHAPLVMEGGSFHVDGEGTVLTSRECLLNLNRNPHLSQSQIEHYLYEYVGADKIIWLNKGLLGDETDGHIDEIACFVAPGKALALITHDKDDPNFTTLQENLEILNTTTDAKGRPLQVFTIEQPPATYLDGERLTLSYINFYLANKGIIMPAFGYDAYDKAAYTLFTELFPQHKIMQLAARDVFAGGGGIHCITQQQPHRMANPDE</sequence>
<dbReference type="AlphaFoldDB" id="A0A3S1CLW4"/>
<dbReference type="InterPro" id="IPR007466">
    <property type="entry name" value="Peptidyl-Arg-deiminase_porph"/>
</dbReference>
<dbReference type="PANTHER" id="PTHR31377:SF0">
    <property type="entry name" value="AGMATINE DEIMINASE-RELATED"/>
    <property type="match status" value="1"/>
</dbReference>
<evidence type="ECO:0000256" key="1">
    <source>
        <dbReference type="ARBA" id="ARBA00022801"/>
    </source>
</evidence>
<feature type="active site" description="Amidino-cysteine intermediate" evidence="2">
    <location>
        <position position="331"/>
    </location>
</feature>
<dbReference type="HAMAP" id="MF_01841">
    <property type="entry name" value="Agmatine_deimin"/>
    <property type="match status" value="1"/>
</dbReference>